<dbReference type="GO" id="GO:0016301">
    <property type="term" value="F:kinase activity"/>
    <property type="evidence" value="ECO:0007669"/>
    <property type="project" value="UniProtKB-KW"/>
</dbReference>
<dbReference type="Pfam" id="PF00294">
    <property type="entry name" value="PfkB"/>
    <property type="match status" value="1"/>
</dbReference>
<evidence type="ECO:0000256" key="3">
    <source>
        <dbReference type="ARBA" id="ARBA00022777"/>
    </source>
</evidence>
<accession>A0A8J6CCF7</accession>
<evidence type="ECO:0000259" key="4">
    <source>
        <dbReference type="Pfam" id="PF00294"/>
    </source>
</evidence>
<comment type="similarity">
    <text evidence="1">Belongs to the carbohydrate kinase PfkB family.</text>
</comment>
<dbReference type="InterPro" id="IPR011611">
    <property type="entry name" value="PfkB_dom"/>
</dbReference>
<evidence type="ECO:0000313" key="5">
    <source>
        <dbReference type="EMBL" id="KAG8467514.1"/>
    </source>
</evidence>
<feature type="domain" description="Carbohydrate kinase PfkB" evidence="4">
    <location>
        <begin position="32"/>
        <end position="304"/>
    </location>
</feature>
<dbReference type="OMA" id="GAWPEYP"/>
<dbReference type="InterPro" id="IPR050306">
    <property type="entry name" value="PfkB_Carbo_kinase"/>
</dbReference>
<gene>
    <name evidence="5" type="ORF">KFE25_000830</name>
</gene>
<dbReference type="SUPFAM" id="SSF53613">
    <property type="entry name" value="Ribokinase-like"/>
    <property type="match status" value="1"/>
</dbReference>
<dbReference type="CDD" id="cd01167">
    <property type="entry name" value="bac_FRK"/>
    <property type="match status" value="1"/>
</dbReference>
<dbReference type="Proteomes" id="UP000751190">
    <property type="component" value="Unassembled WGS sequence"/>
</dbReference>
<evidence type="ECO:0000256" key="1">
    <source>
        <dbReference type="ARBA" id="ARBA00010688"/>
    </source>
</evidence>
<name>A0A8J6CCF7_DIALT</name>
<dbReference type="InterPro" id="IPR002173">
    <property type="entry name" value="Carboh/pur_kinase_PfkB_CS"/>
</dbReference>
<protein>
    <recommendedName>
        <fullName evidence="4">Carbohydrate kinase PfkB domain-containing protein</fullName>
    </recommendedName>
</protein>
<dbReference type="OrthoDB" id="415590at2759"/>
<reference evidence="5" key="1">
    <citation type="submission" date="2021-05" db="EMBL/GenBank/DDBJ databases">
        <title>The genome of the haptophyte Pavlova lutheri (Diacronema luteri, Pavlovales) - a model for lipid biosynthesis in eukaryotic algae.</title>
        <authorList>
            <person name="Hulatt C.J."/>
            <person name="Posewitz M.C."/>
        </authorList>
    </citation>
    <scope>NUCLEOTIDE SEQUENCE</scope>
    <source>
        <strain evidence="5">NIVA-4/92</strain>
    </source>
</reference>
<dbReference type="InterPro" id="IPR029056">
    <property type="entry name" value="Ribokinase-like"/>
</dbReference>
<keyword evidence="3" id="KW-0418">Kinase</keyword>
<dbReference type="Gene3D" id="3.40.1190.20">
    <property type="match status" value="1"/>
</dbReference>
<keyword evidence="2" id="KW-0808">Transferase</keyword>
<proteinExistence type="inferred from homology"/>
<sequence length="317" mass="32898">MASTTSALAPAKTVVGLGEVLWDVFSPSERLLGGAPSNFAYAAAVLGHRGVVASRIGDDALGIEARALLSARGVDTRFVQTSARLPTGRVLVTLADGQPSYEIERGAWDELELTAEWERLAREADAVCYGSLAQREVPSRTAIAAFLAATRADCLRVFDVNLRQAFFSGAVLTHGLGLARVCKLNDDEAQPLLGALELAPAATLDECADRLLGAFRSLSLVCITRGERGALLASRAARVNAPAANVERVVDTIGAGDAFTAALVHALLAEPGDTSELDEAALASAGSFAARYAAHVCAHAGGMPEPPAWLTPGAGRA</sequence>
<evidence type="ECO:0000256" key="2">
    <source>
        <dbReference type="ARBA" id="ARBA00022679"/>
    </source>
</evidence>
<dbReference type="AlphaFoldDB" id="A0A8J6CCF7"/>
<dbReference type="PROSITE" id="PS00584">
    <property type="entry name" value="PFKB_KINASES_2"/>
    <property type="match status" value="1"/>
</dbReference>
<dbReference type="PANTHER" id="PTHR43085">
    <property type="entry name" value="HEXOKINASE FAMILY MEMBER"/>
    <property type="match status" value="1"/>
</dbReference>
<organism evidence="5 6">
    <name type="scientific">Diacronema lutheri</name>
    <name type="common">Unicellular marine alga</name>
    <name type="synonym">Monochrysis lutheri</name>
    <dbReference type="NCBI Taxonomy" id="2081491"/>
    <lineage>
        <taxon>Eukaryota</taxon>
        <taxon>Haptista</taxon>
        <taxon>Haptophyta</taxon>
        <taxon>Pavlovophyceae</taxon>
        <taxon>Pavlovales</taxon>
        <taxon>Pavlovaceae</taxon>
        <taxon>Diacronema</taxon>
    </lineage>
</organism>
<evidence type="ECO:0000313" key="6">
    <source>
        <dbReference type="Proteomes" id="UP000751190"/>
    </source>
</evidence>
<comment type="caution">
    <text evidence="5">The sequence shown here is derived from an EMBL/GenBank/DDBJ whole genome shotgun (WGS) entry which is preliminary data.</text>
</comment>
<dbReference type="PANTHER" id="PTHR43085:SF57">
    <property type="entry name" value="CARBOHYDRATE KINASE PFKB DOMAIN-CONTAINING PROTEIN"/>
    <property type="match status" value="1"/>
</dbReference>
<dbReference type="EMBL" id="JAGTXO010000006">
    <property type="protein sequence ID" value="KAG8467514.1"/>
    <property type="molecule type" value="Genomic_DNA"/>
</dbReference>
<keyword evidence="6" id="KW-1185">Reference proteome</keyword>